<evidence type="ECO:0000259" key="3">
    <source>
        <dbReference type="Pfam" id="PF13349"/>
    </source>
</evidence>
<accession>A0A1L8TNY5</accession>
<dbReference type="InterPro" id="IPR025164">
    <property type="entry name" value="Toastrack_DUF4097"/>
</dbReference>
<sequence length="511" mass="57635">MNERQRILELVKKGILSTEEGLDLLESMAKAKDEAQIKQAADKVDSYHRDQTSNETEDDQQTASRSDEQDLEDLEAYFDDLATEANHLSAHLDEINQQKKELQAALHEKEEVLMELDTKEELDTLSEEDESIRKTVAEEVKDLKAQIAELESDADDQEEQLKNIQDNQNNTRKERARARFDIPDDLKDQASETFNQMSEKLGEAGIQLGRLMKKTFKTVSETVEENVDWKDFNLKVPGLVTSKFEHQFLYTDVEPTLLDIKLANGKVTLKSWDDEAIKVDAKVKLYGKMNEASPLQSLMERSQIEVNDEHISFQIPNKRVQADLVFYLPKRTYDHVAVKLLNGDLIVEELDAKDVYAKSTNGHIDFEKVNATMVEIQGVNGNIDIDEGDILDSIIETVNGTITTKAAIQNYGISLVNGDIKVTAGHPNLQKIKASSVNGNVKVSVSKEIGLEGVAKTSLGSINDRLSDYEVVREKKEKTNRLLQFRRVADEMAKLDLATTTGSIFLKDFDK</sequence>
<gene>
    <name evidence="5" type="ORF">RV04_GL001634</name>
</gene>
<dbReference type="Pfam" id="PF13349">
    <property type="entry name" value="DUF4097"/>
    <property type="match status" value="1"/>
</dbReference>
<organism evidence="5 6">
    <name type="scientific">Enterococcus hermanniensis</name>
    <dbReference type="NCBI Taxonomy" id="249189"/>
    <lineage>
        <taxon>Bacteria</taxon>
        <taxon>Bacillati</taxon>
        <taxon>Bacillota</taxon>
        <taxon>Bacilli</taxon>
        <taxon>Lactobacillales</taxon>
        <taxon>Enterococcaceae</taxon>
        <taxon>Enterococcus</taxon>
    </lineage>
</organism>
<dbReference type="InterPro" id="IPR058219">
    <property type="entry name" value="LiaX"/>
</dbReference>
<name>A0A1L8TNY5_9ENTE</name>
<dbReference type="EMBL" id="JXKQ01000004">
    <property type="protein sequence ID" value="OJG45868.1"/>
    <property type="molecule type" value="Genomic_DNA"/>
</dbReference>
<feature type="domain" description="DUF4097" evidence="3">
    <location>
        <begin position="258"/>
        <end position="503"/>
    </location>
</feature>
<reference evidence="5 6" key="1">
    <citation type="submission" date="2014-12" db="EMBL/GenBank/DDBJ databases">
        <title>Draft genome sequences of 29 type strains of Enterococci.</title>
        <authorList>
            <person name="Zhong Z."/>
            <person name="Sun Z."/>
            <person name="Liu W."/>
            <person name="Zhang W."/>
            <person name="Zhang H."/>
        </authorList>
    </citation>
    <scope>NUCLEOTIDE SEQUENCE [LARGE SCALE GENOMIC DNA]</scope>
    <source>
        <strain evidence="5 6">DSM 17122</strain>
    </source>
</reference>
<dbReference type="Proteomes" id="UP000182077">
    <property type="component" value="Unassembled WGS sequence"/>
</dbReference>
<dbReference type="RefSeq" id="WP_071857529.1">
    <property type="nucleotide sequence ID" value="NZ_JBHSHK010000009.1"/>
</dbReference>
<evidence type="ECO:0000313" key="6">
    <source>
        <dbReference type="Proteomes" id="UP000182077"/>
    </source>
</evidence>
<dbReference type="OrthoDB" id="2240743at2"/>
<evidence type="ECO:0000256" key="2">
    <source>
        <dbReference type="SAM" id="MobiDB-lite"/>
    </source>
</evidence>
<evidence type="ECO:0000256" key="1">
    <source>
        <dbReference type="SAM" id="Coils"/>
    </source>
</evidence>
<protein>
    <submittedName>
        <fullName evidence="5">Uncharacterized protein</fullName>
    </submittedName>
</protein>
<evidence type="ECO:0000259" key="4">
    <source>
        <dbReference type="Pfam" id="PF22746"/>
    </source>
</evidence>
<keyword evidence="6" id="KW-1185">Reference proteome</keyword>
<feature type="region of interest" description="Disordered" evidence="2">
    <location>
        <begin position="36"/>
        <end position="71"/>
    </location>
</feature>
<feature type="coiled-coil region" evidence="1">
    <location>
        <begin position="85"/>
        <end position="174"/>
    </location>
</feature>
<keyword evidence="1" id="KW-0175">Coiled coil</keyword>
<evidence type="ECO:0000313" key="5">
    <source>
        <dbReference type="EMBL" id="OJG45868.1"/>
    </source>
</evidence>
<dbReference type="STRING" id="249189.RV04_GL001634"/>
<dbReference type="NCBIfam" id="NF038025">
    <property type="entry name" value="dapto_LiaX"/>
    <property type="match status" value="1"/>
</dbReference>
<proteinExistence type="predicted"/>
<dbReference type="Pfam" id="PF22746">
    <property type="entry name" value="SHOCT-like_DUF2089-C"/>
    <property type="match status" value="1"/>
</dbReference>
<dbReference type="InterPro" id="IPR053959">
    <property type="entry name" value="YvlB/LiaX_N"/>
</dbReference>
<dbReference type="AlphaFoldDB" id="A0A1L8TNY5"/>
<feature type="domain" description="YvlB/LiaX N-terminal" evidence="4">
    <location>
        <begin position="2"/>
        <end position="31"/>
    </location>
</feature>
<comment type="caution">
    <text evidence="5">The sequence shown here is derived from an EMBL/GenBank/DDBJ whole genome shotgun (WGS) entry which is preliminary data.</text>
</comment>
<feature type="compositionally biased region" description="Basic and acidic residues" evidence="2">
    <location>
        <begin position="36"/>
        <end position="52"/>
    </location>
</feature>